<evidence type="ECO:0000259" key="4">
    <source>
        <dbReference type="SMART" id="SM00642"/>
    </source>
</evidence>
<name>A0A7H0VCG6_9FLAO</name>
<dbReference type="EMBL" id="CP060139">
    <property type="protein sequence ID" value="QNR23414.1"/>
    <property type="molecule type" value="Genomic_DNA"/>
</dbReference>
<organism evidence="5 6">
    <name type="scientific">Croceimicrobium hydrocarbonivorans</name>
    <dbReference type="NCBI Taxonomy" id="2761580"/>
    <lineage>
        <taxon>Bacteria</taxon>
        <taxon>Pseudomonadati</taxon>
        <taxon>Bacteroidota</taxon>
        <taxon>Flavobacteriia</taxon>
        <taxon>Flavobacteriales</taxon>
        <taxon>Owenweeksiaceae</taxon>
        <taxon>Croceimicrobium</taxon>
    </lineage>
</organism>
<dbReference type="InterPro" id="IPR013783">
    <property type="entry name" value="Ig-like_fold"/>
</dbReference>
<dbReference type="Pfam" id="PF00128">
    <property type="entry name" value="Alpha-amylase"/>
    <property type="match status" value="1"/>
</dbReference>
<feature type="signal peptide" evidence="3">
    <location>
        <begin position="1"/>
        <end position="20"/>
    </location>
</feature>
<keyword evidence="2 3" id="KW-0732">Signal</keyword>
<proteinExistence type="inferred from homology"/>
<dbReference type="SUPFAM" id="SSF81296">
    <property type="entry name" value="E set domains"/>
    <property type="match status" value="1"/>
</dbReference>
<dbReference type="Pfam" id="PF16328">
    <property type="entry name" value="DUF4961"/>
    <property type="match status" value="1"/>
</dbReference>
<dbReference type="PANTHER" id="PTHR43002">
    <property type="entry name" value="GLYCOGEN DEBRANCHING ENZYME"/>
    <property type="match status" value="1"/>
</dbReference>
<dbReference type="SMART" id="SM00642">
    <property type="entry name" value="Aamy"/>
    <property type="match status" value="1"/>
</dbReference>
<dbReference type="InterPro" id="IPR032522">
    <property type="entry name" value="DUF4961"/>
</dbReference>
<evidence type="ECO:0000256" key="3">
    <source>
        <dbReference type="SAM" id="SignalP"/>
    </source>
</evidence>
<dbReference type="InterPro" id="IPR006047">
    <property type="entry name" value="GH13_cat_dom"/>
</dbReference>
<dbReference type="InterPro" id="IPR017853">
    <property type="entry name" value="GH"/>
</dbReference>
<accession>A0A7H0VCG6</accession>
<evidence type="ECO:0000313" key="5">
    <source>
        <dbReference type="EMBL" id="QNR23414.1"/>
    </source>
</evidence>
<gene>
    <name evidence="5" type="ORF">H4K34_13650</name>
</gene>
<reference evidence="5 6" key="1">
    <citation type="submission" date="2020-08" db="EMBL/GenBank/DDBJ databases">
        <title>Croceimicrobium hydrocarbonivorans gen. nov., sp. nov., a novel marine bacterium isolated from a bacterial consortium that degrades polyethylene terephthalate.</title>
        <authorList>
            <person name="Liu R."/>
        </authorList>
    </citation>
    <scope>NUCLEOTIDE SEQUENCE [LARGE SCALE GENOMIC DNA]</scope>
    <source>
        <strain evidence="5 6">A20-9</strain>
    </source>
</reference>
<dbReference type="NCBIfam" id="TIGR04183">
    <property type="entry name" value="Por_Secre_tail"/>
    <property type="match status" value="1"/>
</dbReference>
<dbReference type="Gene3D" id="2.60.40.10">
    <property type="entry name" value="Immunoglobulins"/>
    <property type="match status" value="1"/>
</dbReference>
<comment type="similarity">
    <text evidence="1">Belongs to the glycosyl hydrolase 13 family.</text>
</comment>
<dbReference type="Proteomes" id="UP000516305">
    <property type="component" value="Chromosome"/>
</dbReference>
<dbReference type="Pfam" id="PF18962">
    <property type="entry name" value="Por_Secre_tail"/>
    <property type="match status" value="1"/>
</dbReference>
<protein>
    <submittedName>
        <fullName evidence="5">T9SS type A sorting domain-containing protein</fullName>
    </submittedName>
</protein>
<dbReference type="SUPFAM" id="SSF51445">
    <property type="entry name" value="(Trans)glycosidases"/>
    <property type="match status" value="1"/>
</dbReference>
<dbReference type="Gene3D" id="3.20.20.80">
    <property type="entry name" value="Glycosidases"/>
    <property type="match status" value="1"/>
</dbReference>
<dbReference type="InterPro" id="IPR014756">
    <property type="entry name" value="Ig_E-set"/>
</dbReference>
<feature type="chain" id="PRO_5028910993" evidence="3">
    <location>
        <begin position="21"/>
        <end position="929"/>
    </location>
</feature>
<feature type="domain" description="Glycosyl hydrolase family 13 catalytic" evidence="4">
    <location>
        <begin position="384"/>
        <end position="745"/>
    </location>
</feature>
<dbReference type="AlphaFoldDB" id="A0A7H0VCG6"/>
<evidence type="ECO:0000256" key="2">
    <source>
        <dbReference type="ARBA" id="ARBA00022729"/>
    </source>
</evidence>
<sequence length="929" mass="104159">MDFKITKLWMLILLPFVIPAQVVSVDPAFPTQNDTVTITFDATEGNGALVGFVPVYAHTGIITQAGGPGNWQNVQGNWGTADPNVVMTPLGNNKHSITYHIPTFYNVSAGTVVTELSFVFRDQAGNNVGRAADGSDIFYPIYPANAGLLAAFLSPATTQIATTGQNLSFSGATSKDADIDIYDNGVLKSSVSNARSINSSFAAGAAGMHLVELVADDGSTIERDTVYYVVNSAVQTQAVPSGTEYGINYDSPSKITLKLHAPFKNYVYVIGDFNNWQPHPDYFMKKDPNGSDWWLSIDNLNPGDFYAFQYWVDGDLKVADPYSELILDPWNDSYIGATTWPNLPDYPTGKTTGITSLIQMDRPAYNWQNPNFTPPGKDELIIYELHIRDFIATHNYQTLIDTLDYLDRLGVNAIELMPVNEFEGNESWGYNPSFHMALDKYYGTPEKFKEFVDICHGRGIAVIIDVVLNHAFGQSPLVQLYFDPTAGQYGKPSPQNPWLNVDAKHDFNVGYDFNHESQATKDFAERIMKYWVSEYKVDGYRMDLSKGFTQNNTLGNTGAWGQYDQSRIDILNRLKGQMESAKSSAVMILEHFADNSEEKALSDQGFLLWGNHNHDYGEAAMGWLSGSNFSGAFHSQRGWTYKHLVAYQESHDEERIMYKLLNYGNSSGGYDTQVLATALARKELTSLFLYTIPGPKMLWQFGELGYDVGINDPCRVCNKPIRWNYQNDANRARLFEVVSDIINLRVQNPTFNSNNYRYDLSGATKRINLDHSNFNATILGNFDVVAQNADPNFQNTGWWYEYFSGDSINVSNVNATLNLQPGEYRLYTTQKIEVQNDVSLGENPLFTEQLLVYPNPAEDRIIIELNGRGKENAQLSIYDLSGNLLLQNSLEKTAVGEYLELEVSHLPKGMYLVQVERDGESFHQKIMLR</sequence>
<evidence type="ECO:0000313" key="6">
    <source>
        <dbReference type="Proteomes" id="UP000516305"/>
    </source>
</evidence>
<keyword evidence="6" id="KW-1185">Reference proteome</keyword>
<dbReference type="RefSeq" id="WP_210757945.1">
    <property type="nucleotide sequence ID" value="NZ_CP060139.1"/>
</dbReference>
<dbReference type="InterPro" id="IPR026444">
    <property type="entry name" value="Secre_tail"/>
</dbReference>
<dbReference type="GO" id="GO:0005975">
    <property type="term" value="P:carbohydrate metabolic process"/>
    <property type="evidence" value="ECO:0007669"/>
    <property type="project" value="InterPro"/>
</dbReference>
<dbReference type="CDD" id="cd11350">
    <property type="entry name" value="AmyAc_4"/>
    <property type="match status" value="1"/>
</dbReference>
<dbReference type="KEGG" id="chyd:H4K34_13650"/>
<evidence type="ECO:0000256" key="1">
    <source>
        <dbReference type="ARBA" id="ARBA00008061"/>
    </source>
</evidence>